<keyword evidence="3" id="KW-1185">Reference proteome</keyword>
<evidence type="ECO:0000259" key="1">
    <source>
        <dbReference type="Pfam" id="PF01869"/>
    </source>
</evidence>
<dbReference type="SUPFAM" id="SSF53067">
    <property type="entry name" value="Actin-like ATPase domain"/>
    <property type="match status" value="2"/>
</dbReference>
<gene>
    <name evidence="2" type="ORF">SAMN05421512_103390</name>
</gene>
<dbReference type="OrthoDB" id="63487at2"/>
<dbReference type="EMBL" id="OBML01000003">
    <property type="protein sequence ID" value="SOC00882.1"/>
    <property type="molecule type" value="Genomic_DNA"/>
</dbReference>
<dbReference type="CDD" id="cd24082">
    <property type="entry name" value="ASKHA_NBD_GspK-like"/>
    <property type="match status" value="1"/>
</dbReference>
<dbReference type="Gene3D" id="3.30.420.40">
    <property type="match status" value="2"/>
</dbReference>
<sequence>MSSWLIAIDGGGSTCRAALAGPDGEIVSRGLAGPANVATDPQQAAANIVAAAQGALAEAGLPAGALSACPALLGLAGARQLGRDGRSLLSLPFSQVELVGDGEIALEGALGPHDGIMAILGTGSTFLARQDGKIRSVGGWGVHLADQGGGARLGREALKSALLSRDGVRPRGVLAETLLAAFGDDPARMVAFAGSARQADFARHAPAVFDAAKAGDSEAEALLAAFTKEVEEMLAALVWPGCRRIALMGGLAPLYAPRLAPPFAGLLAAPLGDALDGAVRMGQRAFFTA</sequence>
<dbReference type="Pfam" id="PF01869">
    <property type="entry name" value="BcrAD_BadFG"/>
    <property type="match status" value="1"/>
</dbReference>
<dbReference type="PANTHER" id="PTHR43190">
    <property type="entry name" value="N-ACETYL-D-GLUCOSAMINE KINASE"/>
    <property type="match status" value="1"/>
</dbReference>
<feature type="domain" description="ATPase BadF/BadG/BcrA/BcrD type" evidence="1">
    <location>
        <begin position="8"/>
        <end position="252"/>
    </location>
</feature>
<dbReference type="STRING" id="538381.GCA_001696535_04501"/>
<name>A0A285S1T4_9HYPH</name>
<reference evidence="2 3" key="1">
    <citation type="submission" date="2017-08" db="EMBL/GenBank/DDBJ databases">
        <authorList>
            <person name="de Groot N.N."/>
        </authorList>
    </citation>
    <scope>NUCLEOTIDE SEQUENCE [LARGE SCALE GENOMIC DNA]</scope>
    <source>
        <strain evidence="2 3">USBA 352</strain>
    </source>
</reference>
<dbReference type="PANTHER" id="PTHR43190:SF3">
    <property type="entry name" value="N-ACETYL-D-GLUCOSAMINE KINASE"/>
    <property type="match status" value="1"/>
</dbReference>
<organism evidence="2 3">
    <name type="scientific">Stappia indica</name>
    <dbReference type="NCBI Taxonomy" id="538381"/>
    <lineage>
        <taxon>Bacteria</taxon>
        <taxon>Pseudomonadati</taxon>
        <taxon>Pseudomonadota</taxon>
        <taxon>Alphaproteobacteria</taxon>
        <taxon>Hyphomicrobiales</taxon>
        <taxon>Stappiaceae</taxon>
        <taxon>Stappia</taxon>
    </lineage>
</organism>
<evidence type="ECO:0000313" key="2">
    <source>
        <dbReference type="EMBL" id="SOC00882.1"/>
    </source>
</evidence>
<dbReference type="AlphaFoldDB" id="A0A285S1T4"/>
<dbReference type="RefSeq" id="WP_097174422.1">
    <property type="nucleotide sequence ID" value="NZ_OBML01000003.1"/>
</dbReference>
<proteinExistence type="predicted"/>
<keyword evidence="2" id="KW-0808">Transferase</keyword>
<dbReference type="InterPro" id="IPR043129">
    <property type="entry name" value="ATPase_NBD"/>
</dbReference>
<accession>A0A285S1T4</accession>
<protein>
    <submittedName>
        <fullName evidence="2">Glucosamine kinase</fullName>
    </submittedName>
</protein>
<evidence type="ECO:0000313" key="3">
    <source>
        <dbReference type="Proteomes" id="UP000219331"/>
    </source>
</evidence>
<dbReference type="Proteomes" id="UP000219331">
    <property type="component" value="Unassembled WGS sequence"/>
</dbReference>
<dbReference type="InterPro" id="IPR052519">
    <property type="entry name" value="Euk-type_GlcNAc_Kinase"/>
</dbReference>
<dbReference type="GO" id="GO:0016301">
    <property type="term" value="F:kinase activity"/>
    <property type="evidence" value="ECO:0007669"/>
    <property type="project" value="UniProtKB-KW"/>
</dbReference>
<dbReference type="InterPro" id="IPR002731">
    <property type="entry name" value="ATPase_BadF"/>
</dbReference>
<keyword evidence="2" id="KW-0418">Kinase</keyword>